<evidence type="ECO:0000256" key="9">
    <source>
        <dbReference type="ARBA" id="ARBA00022989"/>
    </source>
</evidence>
<dbReference type="SUPFAM" id="SSF57850">
    <property type="entry name" value="RING/U-box"/>
    <property type="match status" value="1"/>
</dbReference>
<proteinExistence type="inferred from homology"/>
<comment type="subcellular location">
    <subcellularLocation>
        <location evidence="1">Membrane</location>
        <topology evidence="1">Single-pass membrane protein</topology>
    </subcellularLocation>
</comment>
<evidence type="ECO:0000313" key="17">
    <source>
        <dbReference type="EMBL" id="CAD6334130.1"/>
    </source>
</evidence>
<dbReference type="EMBL" id="CAJGYO010000017">
    <property type="protein sequence ID" value="CAD6334130.1"/>
    <property type="molecule type" value="Genomic_DNA"/>
</dbReference>
<evidence type="ECO:0000256" key="5">
    <source>
        <dbReference type="ARBA" id="ARBA00022723"/>
    </source>
</evidence>
<feature type="compositionally biased region" description="Pro residues" evidence="13">
    <location>
        <begin position="32"/>
        <end position="57"/>
    </location>
</feature>
<dbReference type="AlphaFoldDB" id="A0A811RYG3"/>
<feature type="region of interest" description="Disordered" evidence="13">
    <location>
        <begin position="31"/>
        <end position="57"/>
    </location>
</feature>
<keyword evidence="6 12" id="KW-0863">Zinc-finger</keyword>
<dbReference type="Proteomes" id="UP000604825">
    <property type="component" value="Unassembled WGS sequence"/>
</dbReference>
<organism evidence="17 18">
    <name type="scientific">Miscanthus lutarioriparius</name>
    <dbReference type="NCBI Taxonomy" id="422564"/>
    <lineage>
        <taxon>Eukaryota</taxon>
        <taxon>Viridiplantae</taxon>
        <taxon>Streptophyta</taxon>
        <taxon>Embryophyta</taxon>
        <taxon>Tracheophyta</taxon>
        <taxon>Spermatophyta</taxon>
        <taxon>Magnoliopsida</taxon>
        <taxon>Liliopsida</taxon>
        <taxon>Poales</taxon>
        <taxon>Poaceae</taxon>
        <taxon>PACMAD clade</taxon>
        <taxon>Panicoideae</taxon>
        <taxon>Andropogonodae</taxon>
        <taxon>Andropogoneae</taxon>
        <taxon>Saccharinae</taxon>
        <taxon>Miscanthus</taxon>
    </lineage>
</organism>
<comment type="caution">
    <text evidence="17">The sequence shown here is derived from an EMBL/GenBank/DDBJ whole genome shotgun (WGS) entry which is preliminary data.</text>
</comment>
<protein>
    <recommendedName>
        <fullName evidence="16">RING-type domain-containing protein</fullName>
    </recommendedName>
</protein>
<evidence type="ECO:0000256" key="4">
    <source>
        <dbReference type="ARBA" id="ARBA00022692"/>
    </source>
</evidence>
<feature type="transmembrane region" description="Helical" evidence="14">
    <location>
        <begin position="129"/>
        <end position="153"/>
    </location>
</feature>
<keyword evidence="15" id="KW-0732">Signal</keyword>
<dbReference type="InterPro" id="IPR001841">
    <property type="entry name" value="Znf_RING"/>
</dbReference>
<dbReference type="PANTHER" id="PTHR45768:SF15">
    <property type="entry name" value="OS05G0352750 PROTEIN"/>
    <property type="match status" value="1"/>
</dbReference>
<keyword evidence="4 14" id="KW-0812">Transmembrane</keyword>
<evidence type="ECO:0000256" key="14">
    <source>
        <dbReference type="SAM" id="Phobius"/>
    </source>
</evidence>
<dbReference type="PROSITE" id="PS50089">
    <property type="entry name" value="ZF_RING_2"/>
    <property type="match status" value="1"/>
</dbReference>
<dbReference type="SMART" id="SM00184">
    <property type="entry name" value="RING"/>
    <property type="match status" value="1"/>
</dbReference>
<dbReference type="PANTHER" id="PTHR45768">
    <property type="entry name" value="E3 UBIQUITIN-PROTEIN LIGASE RNF13-LIKE"/>
    <property type="match status" value="1"/>
</dbReference>
<keyword evidence="10 14" id="KW-0472">Membrane</keyword>
<evidence type="ECO:0000256" key="15">
    <source>
        <dbReference type="SAM" id="SignalP"/>
    </source>
</evidence>
<keyword evidence="18" id="KW-1185">Reference proteome</keyword>
<keyword evidence="3" id="KW-0808">Transferase</keyword>
<comment type="pathway">
    <text evidence="2">Protein modification; protein ubiquitination.</text>
</comment>
<sequence>MWALKPHASLLFAFSSLPLLSCSSPSRVPRTAPFPNPTPKPLSLPAYHSPPTPPLPVPVHRECRGSKRLRHHRCVAHRPRLVTFEMQNGITLPKCSYMLPGPVLPPPPLPSVFTGSPSPPASDPQSSSIGASVAIIFIVVIATITLTTCVVLLRRGCLRRQGRLSSSSLSCCSSESGMRSAASAAVASAVSSVAHSAEVPVEGSELVASMPVSAEMPKGGMDTLVPSAPYLPEVERLILELLVLPAVPMKPGSDCAMCKEFLPTDALFILPACSHMFHQSCIISWLRRTTPSCCPSCHASITIPASNKTKVAPTFCSVEYDIESQMLMPTPPGEAVAEAVGGSHGWLRSSLDRLSGSWRGCSSNRATAAVVPVSSRRTTGSWSQGSSGRLDNDSDCAKVQKPLPVPDSKEVPEAVRGSIGWLRSLATLSGSWSGCSSSCSSEMGLPVTSRHVTETLASSGHSETDTWSRRWDLEAATPTPERPSLYGYARWFFRSSGK</sequence>
<evidence type="ECO:0000256" key="11">
    <source>
        <dbReference type="ARBA" id="ARBA00024209"/>
    </source>
</evidence>
<feature type="domain" description="RING-type" evidence="16">
    <location>
        <begin position="255"/>
        <end position="298"/>
    </location>
</feature>
<feature type="compositionally biased region" description="Polar residues" evidence="13">
    <location>
        <begin position="375"/>
        <end position="389"/>
    </location>
</feature>
<dbReference type="OrthoDB" id="8062037at2759"/>
<evidence type="ECO:0000256" key="1">
    <source>
        <dbReference type="ARBA" id="ARBA00004167"/>
    </source>
</evidence>
<evidence type="ECO:0000256" key="12">
    <source>
        <dbReference type="PROSITE-ProRule" id="PRU00175"/>
    </source>
</evidence>
<keyword evidence="8" id="KW-0862">Zinc</keyword>
<dbReference type="InterPro" id="IPR013083">
    <property type="entry name" value="Znf_RING/FYVE/PHD"/>
</dbReference>
<evidence type="ECO:0000256" key="6">
    <source>
        <dbReference type="ARBA" id="ARBA00022771"/>
    </source>
</evidence>
<dbReference type="GO" id="GO:0008270">
    <property type="term" value="F:zinc ion binding"/>
    <property type="evidence" value="ECO:0007669"/>
    <property type="project" value="UniProtKB-KW"/>
</dbReference>
<dbReference type="CDD" id="cd16448">
    <property type="entry name" value="RING-H2"/>
    <property type="match status" value="1"/>
</dbReference>
<comment type="similarity">
    <text evidence="11">Belongs to the RING-type zinc finger family. ATL subfamily.</text>
</comment>
<evidence type="ECO:0000256" key="3">
    <source>
        <dbReference type="ARBA" id="ARBA00022679"/>
    </source>
</evidence>
<evidence type="ECO:0000313" key="18">
    <source>
        <dbReference type="Proteomes" id="UP000604825"/>
    </source>
</evidence>
<evidence type="ECO:0000256" key="13">
    <source>
        <dbReference type="SAM" id="MobiDB-lite"/>
    </source>
</evidence>
<evidence type="ECO:0000256" key="7">
    <source>
        <dbReference type="ARBA" id="ARBA00022786"/>
    </source>
</evidence>
<dbReference type="GO" id="GO:0016020">
    <property type="term" value="C:membrane"/>
    <property type="evidence" value="ECO:0007669"/>
    <property type="project" value="UniProtKB-SubCell"/>
</dbReference>
<evidence type="ECO:0000256" key="8">
    <source>
        <dbReference type="ARBA" id="ARBA00022833"/>
    </source>
</evidence>
<accession>A0A811RYG3</accession>
<evidence type="ECO:0000256" key="10">
    <source>
        <dbReference type="ARBA" id="ARBA00023136"/>
    </source>
</evidence>
<keyword evidence="5" id="KW-0479">Metal-binding</keyword>
<dbReference type="GO" id="GO:0016740">
    <property type="term" value="F:transferase activity"/>
    <property type="evidence" value="ECO:0007669"/>
    <property type="project" value="UniProtKB-KW"/>
</dbReference>
<keyword evidence="9 14" id="KW-1133">Transmembrane helix</keyword>
<name>A0A811RYG3_9POAL</name>
<evidence type="ECO:0000259" key="16">
    <source>
        <dbReference type="PROSITE" id="PS50089"/>
    </source>
</evidence>
<dbReference type="Gene3D" id="3.30.40.10">
    <property type="entry name" value="Zinc/RING finger domain, C3HC4 (zinc finger)"/>
    <property type="match status" value="1"/>
</dbReference>
<dbReference type="GO" id="GO:0016567">
    <property type="term" value="P:protein ubiquitination"/>
    <property type="evidence" value="ECO:0007669"/>
    <property type="project" value="TreeGrafter"/>
</dbReference>
<evidence type="ECO:0000256" key="2">
    <source>
        <dbReference type="ARBA" id="ARBA00004906"/>
    </source>
</evidence>
<feature type="signal peptide" evidence="15">
    <location>
        <begin position="1"/>
        <end position="22"/>
    </location>
</feature>
<dbReference type="Pfam" id="PF13639">
    <property type="entry name" value="zf-RING_2"/>
    <property type="match status" value="1"/>
</dbReference>
<feature type="region of interest" description="Disordered" evidence="13">
    <location>
        <begin position="375"/>
        <end position="395"/>
    </location>
</feature>
<gene>
    <name evidence="17" type="ORF">NCGR_LOCUS58228</name>
</gene>
<feature type="chain" id="PRO_5032714640" description="RING-type domain-containing protein" evidence="15">
    <location>
        <begin position="23"/>
        <end position="498"/>
    </location>
</feature>
<keyword evidence="7" id="KW-0833">Ubl conjugation pathway</keyword>
<reference evidence="17" key="1">
    <citation type="submission" date="2020-10" db="EMBL/GenBank/DDBJ databases">
        <authorList>
            <person name="Han B."/>
            <person name="Lu T."/>
            <person name="Zhao Q."/>
            <person name="Huang X."/>
            <person name="Zhao Y."/>
        </authorList>
    </citation>
    <scope>NUCLEOTIDE SEQUENCE</scope>
</reference>